<gene>
    <name evidence="2" type="ORF">HAX54_032426</name>
</gene>
<protein>
    <submittedName>
        <fullName evidence="2">Uncharacterized protein</fullName>
    </submittedName>
</protein>
<reference evidence="2 3" key="1">
    <citation type="journal article" date="2021" name="BMC Genomics">
        <title>Datura genome reveals duplications of psychoactive alkaloid biosynthetic genes and high mutation rate following tissue culture.</title>
        <authorList>
            <person name="Rajewski A."/>
            <person name="Carter-House D."/>
            <person name="Stajich J."/>
            <person name="Litt A."/>
        </authorList>
    </citation>
    <scope>NUCLEOTIDE SEQUENCE [LARGE SCALE GENOMIC DNA]</scope>
    <source>
        <strain evidence="2">AR-01</strain>
    </source>
</reference>
<organism evidence="2 3">
    <name type="scientific">Datura stramonium</name>
    <name type="common">Jimsonweed</name>
    <name type="synonym">Common thornapple</name>
    <dbReference type="NCBI Taxonomy" id="4076"/>
    <lineage>
        <taxon>Eukaryota</taxon>
        <taxon>Viridiplantae</taxon>
        <taxon>Streptophyta</taxon>
        <taxon>Embryophyta</taxon>
        <taxon>Tracheophyta</taxon>
        <taxon>Spermatophyta</taxon>
        <taxon>Magnoliopsida</taxon>
        <taxon>eudicotyledons</taxon>
        <taxon>Gunneridae</taxon>
        <taxon>Pentapetalae</taxon>
        <taxon>asterids</taxon>
        <taxon>lamiids</taxon>
        <taxon>Solanales</taxon>
        <taxon>Solanaceae</taxon>
        <taxon>Solanoideae</taxon>
        <taxon>Datureae</taxon>
        <taxon>Datura</taxon>
    </lineage>
</organism>
<feature type="region of interest" description="Disordered" evidence="1">
    <location>
        <begin position="1"/>
        <end position="20"/>
    </location>
</feature>
<accession>A0ABS8VAL1</accession>
<dbReference type="Proteomes" id="UP000823775">
    <property type="component" value="Unassembled WGS sequence"/>
</dbReference>
<proteinExistence type="predicted"/>
<comment type="caution">
    <text evidence="2">The sequence shown here is derived from an EMBL/GenBank/DDBJ whole genome shotgun (WGS) entry which is preliminary data.</text>
</comment>
<sequence length="107" mass="11813">MKSSREGCRALSRASQRHEVHKIPVGTKQGSVGGNEWILQELVHWIPKKLHLVELTEDQRNLLSSLASSLGNEFLNSPSCISGLSTFPLFSDDSSKSRKSELPNIGK</sequence>
<evidence type="ECO:0000313" key="2">
    <source>
        <dbReference type="EMBL" id="MCD9644248.1"/>
    </source>
</evidence>
<name>A0ABS8VAL1_DATST</name>
<dbReference type="EMBL" id="JACEIK010004110">
    <property type="protein sequence ID" value="MCD9644248.1"/>
    <property type="molecule type" value="Genomic_DNA"/>
</dbReference>
<evidence type="ECO:0000256" key="1">
    <source>
        <dbReference type="SAM" id="MobiDB-lite"/>
    </source>
</evidence>
<keyword evidence="3" id="KW-1185">Reference proteome</keyword>
<evidence type="ECO:0000313" key="3">
    <source>
        <dbReference type="Proteomes" id="UP000823775"/>
    </source>
</evidence>